<dbReference type="GO" id="GO:0008810">
    <property type="term" value="F:cellulase activity"/>
    <property type="evidence" value="ECO:0007669"/>
    <property type="project" value="UniProtKB-UniRule"/>
</dbReference>
<dbReference type="SUPFAM" id="SSF57180">
    <property type="entry name" value="Cellulose-binding domain"/>
    <property type="match status" value="1"/>
</dbReference>
<dbReference type="PANTHER" id="PTHR33353:SF9">
    <property type="entry name" value="ENDOGLUCANASE II"/>
    <property type="match status" value="1"/>
</dbReference>
<evidence type="ECO:0000256" key="9">
    <source>
        <dbReference type="ARBA" id="ARBA00023033"/>
    </source>
</evidence>
<evidence type="ECO:0000256" key="14">
    <source>
        <dbReference type="ARBA" id="ARBA00045077"/>
    </source>
</evidence>
<dbReference type="GeneID" id="19404057"/>
<evidence type="ECO:0000313" key="18">
    <source>
        <dbReference type="EMBL" id="EOA80928.1"/>
    </source>
</evidence>
<keyword evidence="12 15" id="KW-0624">Polysaccharide degradation</keyword>
<dbReference type="CDD" id="cd21175">
    <property type="entry name" value="LPMO_AA9"/>
    <property type="match status" value="1"/>
</dbReference>
<comment type="similarity">
    <text evidence="13">Belongs to the polysaccharide monooxygenase AA9 family.</text>
</comment>
<dbReference type="InterPro" id="IPR000254">
    <property type="entry name" value="CBD"/>
</dbReference>
<evidence type="ECO:0000256" key="4">
    <source>
        <dbReference type="ARBA" id="ARBA00022723"/>
    </source>
</evidence>
<dbReference type="eggNOG" id="ENOG502QRTW">
    <property type="taxonomic scope" value="Eukaryota"/>
</dbReference>
<dbReference type="EC" id="1.14.99.56" evidence="15"/>
<protein>
    <recommendedName>
        <fullName evidence="15">AA9 family lytic polysaccharide monooxygenase</fullName>
        <ecNumber evidence="15">1.14.99.56</ecNumber>
    </recommendedName>
    <alternativeName>
        <fullName evidence="15">Endo-beta-1,4-glucanase</fullName>
    </alternativeName>
    <alternativeName>
        <fullName evidence="15">Glycosyl hydrolase 61 family protein</fullName>
    </alternativeName>
</protein>
<dbReference type="Pfam" id="PF03443">
    <property type="entry name" value="AA9"/>
    <property type="match status" value="1"/>
</dbReference>
<keyword evidence="7" id="KW-0560">Oxidoreductase</keyword>
<evidence type="ECO:0000256" key="13">
    <source>
        <dbReference type="ARBA" id="ARBA00044502"/>
    </source>
</evidence>
<evidence type="ECO:0000256" key="6">
    <source>
        <dbReference type="ARBA" id="ARBA00023001"/>
    </source>
</evidence>
<keyword evidence="9" id="KW-0503">Monooxygenase</keyword>
<dbReference type="InterPro" id="IPR049892">
    <property type="entry name" value="AA9"/>
</dbReference>
<name>R0JHQ9_EXST2</name>
<dbReference type="Gene3D" id="2.70.50.70">
    <property type="match status" value="1"/>
</dbReference>
<reference evidence="18 19" key="2">
    <citation type="journal article" date="2013" name="PLoS Genet.">
        <title>Comparative genome structure, secondary metabolite, and effector coding capacity across Cochliobolus pathogens.</title>
        <authorList>
            <person name="Condon B.J."/>
            <person name="Leng Y."/>
            <person name="Wu D."/>
            <person name="Bushley K.E."/>
            <person name="Ohm R.A."/>
            <person name="Otillar R."/>
            <person name="Martin J."/>
            <person name="Schackwitz W."/>
            <person name="Grimwood J."/>
            <person name="MohdZainudin N."/>
            <person name="Xue C."/>
            <person name="Wang R."/>
            <person name="Manning V.A."/>
            <person name="Dhillon B."/>
            <person name="Tu Z.J."/>
            <person name="Steffenson B.J."/>
            <person name="Salamov A."/>
            <person name="Sun H."/>
            <person name="Lowry S."/>
            <person name="LaButti K."/>
            <person name="Han J."/>
            <person name="Copeland A."/>
            <person name="Lindquist E."/>
            <person name="Barry K."/>
            <person name="Schmutz J."/>
            <person name="Baker S.E."/>
            <person name="Ciuffetti L.M."/>
            <person name="Grigoriev I.V."/>
            <person name="Zhong S."/>
            <person name="Turgeon B.G."/>
        </authorList>
    </citation>
    <scope>NUCLEOTIDE SEQUENCE [LARGE SCALE GENOMIC DNA]</scope>
    <source>
        <strain evidence="19">28A</strain>
    </source>
</reference>
<dbReference type="GO" id="GO:0005576">
    <property type="term" value="C:extracellular region"/>
    <property type="evidence" value="ECO:0007669"/>
    <property type="project" value="UniProtKB-SubCell"/>
</dbReference>
<evidence type="ECO:0000256" key="7">
    <source>
        <dbReference type="ARBA" id="ARBA00023002"/>
    </source>
</evidence>
<dbReference type="STRING" id="671987.R0JHQ9"/>
<comment type="catalytic activity">
    <reaction evidence="14 15">
        <text>[(1-&gt;4)-beta-D-glucosyl]n+m + reduced acceptor + O2 = 4-dehydro-beta-D-glucosyl-[(1-&gt;4)-beta-D-glucosyl]n-1 + [(1-&gt;4)-beta-D-glucosyl]m + acceptor + H2O.</text>
        <dbReference type="EC" id="1.14.99.56"/>
    </reaction>
</comment>
<comment type="subcellular location">
    <subcellularLocation>
        <location evidence="2 15">Secreted</location>
    </subcellularLocation>
</comment>
<comment type="cofactor">
    <cofactor evidence="1">
        <name>Cu(2+)</name>
        <dbReference type="ChEBI" id="CHEBI:29036"/>
    </cofactor>
</comment>
<evidence type="ECO:0000313" key="19">
    <source>
        <dbReference type="Proteomes" id="UP000016935"/>
    </source>
</evidence>
<evidence type="ECO:0000256" key="2">
    <source>
        <dbReference type="ARBA" id="ARBA00004613"/>
    </source>
</evidence>
<evidence type="ECO:0000256" key="15">
    <source>
        <dbReference type="RuleBase" id="RU368122"/>
    </source>
</evidence>
<comment type="domain">
    <text evidence="15">Has a modular structure: an endo-beta-1,4-glucanase catalytic module at the N-terminus, a linker rich in serines and threonines, and a C-terminal carbohydrate-binding module (CBM).</text>
</comment>
<feature type="chain" id="PRO_5004342707" description="AA9 family lytic polysaccharide monooxygenase" evidence="16">
    <location>
        <begin position="20"/>
        <end position="328"/>
    </location>
</feature>
<evidence type="ECO:0000256" key="1">
    <source>
        <dbReference type="ARBA" id="ARBA00001973"/>
    </source>
</evidence>
<keyword evidence="11 15" id="KW-0119">Carbohydrate metabolism</keyword>
<proteinExistence type="inferred from homology"/>
<dbReference type="PROSITE" id="PS51164">
    <property type="entry name" value="CBM1_2"/>
    <property type="match status" value="1"/>
</dbReference>
<evidence type="ECO:0000256" key="5">
    <source>
        <dbReference type="ARBA" id="ARBA00022729"/>
    </source>
</evidence>
<dbReference type="GO" id="GO:0046872">
    <property type="term" value="F:metal ion binding"/>
    <property type="evidence" value="ECO:0007669"/>
    <property type="project" value="UniProtKB-KW"/>
</dbReference>
<keyword evidence="6 15" id="KW-0136">Cellulose degradation</keyword>
<evidence type="ECO:0000256" key="16">
    <source>
        <dbReference type="SAM" id="SignalP"/>
    </source>
</evidence>
<evidence type="ECO:0000256" key="8">
    <source>
        <dbReference type="ARBA" id="ARBA00023008"/>
    </source>
</evidence>
<comment type="function">
    <text evidence="15">Lytic polysaccharide monooxygenase (LMPO) that depolymerizes crystalline and amorphous polysaccharides via the oxidation of scissile alpha- or beta-(1-4)-glycosidic bonds, yielding C1 and/or C4 oxidation products. Catalysis by LPMOs requires the reduction of the active-site copper from Cu(II) to Cu(I) by a reducing agent and H(2)O(2) or O(2) as a cosubstrate.</text>
</comment>
<dbReference type="RefSeq" id="XP_008031251.1">
    <property type="nucleotide sequence ID" value="XM_008033060.1"/>
</dbReference>
<feature type="domain" description="CBM1" evidence="17">
    <location>
        <begin position="289"/>
        <end position="325"/>
    </location>
</feature>
<dbReference type="Pfam" id="PF00734">
    <property type="entry name" value="CBM_1"/>
    <property type="match status" value="1"/>
</dbReference>
<keyword evidence="19" id="KW-1185">Reference proteome</keyword>
<dbReference type="GO" id="GO:0030245">
    <property type="term" value="P:cellulose catabolic process"/>
    <property type="evidence" value="ECO:0007669"/>
    <property type="project" value="UniProtKB-UniRule"/>
</dbReference>
<keyword evidence="5 16" id="KW-0732">Signal</keyword>
<evidence type="ECO:0000259" key="17">
    <source>
        <dbReference type="PROSITE" id="PS51164"/>
    </source>
</evidence>
<evidence type="ECO:0000256" key="11">
    <source>
        <dbReference type="ARBA" id="ARBA00023277"/>
    </source>
</evidence>
<keyword evidence="3 15" id="KW-0964">Secreted</keyword>
<reference evidence="18 19" key="1">
    <citation type="journal article" date="2012" name="PLoS Pathog.">
        <title>Diverse lifestyles and strategies of plant pathogenesis encoded in the genomes of eighteen Dothideomycetes fungi.</title>
        <authorList>
            <person name="Ohm R.A."/>
            <person name="Feau N."/>
            <person name="Henrissat B."/>
            <person name="Schoch C.L."/>
            <person name="Horwitz B.A."/>
            <person name="Barry K.W."/>
            <person name="Condon B.J."/>
            <person name="Copeland A.C."/>
            <person name="Dhillon B."/>
            <person name="Glaser F."/>
            <person name="Hesse C.N."/>
            <person name="Kosti I."/>
            <person name="LaButti K."/>
            <person name="Lindquist E.A."/>
            <person name="Lucas S."/>
            <person name="Salamov A.A."/>
            <person name="Bradshaw R.E."/>
            <person name="Ciuffetti L."/>
            <person name="Hamelin R.C."/>
            <person name="Kema G.H.J."/>
            <person name="Lawrence C."/>
            <person name="Scott J.A."/>
            <person name="Spatafora J.W."/>
            <person name="Turgeon B.G."/>
            <person name="de Wit P.J.G.M."/>
            <person name="Zhong S."/>
            <person name="Goodwin S.B."/>
            <person name="Grigoriev I.V."/>
        </authorList>
    </citation>
    <scope>NUCLEOTIDE SEQUENCE [LARGE SCALE GENOMIC DNA]</scope>
    <source>
        <strain evidence="19">28A</strain>
    </source>
</reference>
<keyword evidence="8" id="KW-0186">Copper</keyword>
<dbReference type="InterPro" id="IPR035971">
    <property type="entry name" value="CBD_sf"/>
</dbReference>
<evidence type="ECO:0000256" key="3">
    <source>
        <dbReference type="ARBA" id="ARBA00022525"/>
    </source>
</evidence>
<dbReference type="AlphaFoldDB" id="R0JHQ9"/>
<dbReference type="HOGENOM" id="CLU_031730_0_1_1"/>
<evidence type="ECO:0000256" key="10">
    <source>
        <dbReference type="ARBA" id="ARBA00023157"/>
    </source>
</evidence>
<dbReference type="InterPro" id="IPR005103">
    <property type="entry name" value="AA9_LPMO"/>
</dbReference>
<accession>R0JHQ9</accession>
<keyword evidence="10 15" id="KW-1015">Disulfide bond</keyword>
<dbReference type="GO" id="GO:0030248">
    <property type="term" value="F:cellulose binding"/>
    <property type="evidence" value="ECO:0007669"/>
    <property type="project" value="UniProtKB-UniRule"/>
</dbReference>
<keyword evidence="4" id="KW-0479">Metal-binding</keyword>
<organism evidence="18 19">
    <name type="scientific">Exserohilum turcicum (strain 28A)</name>
    <name type="common">Northern leaf blight fungus</name>
    <name type="synonym">Setosphaeria turcica</name>
    <dbReference type="NCBI Taxonomy" id="671987"/>
    <lineage>
        <taxon>Eukaryota</taxon>
        <taxon>Fungi</taxon>
        <taxon>Dikarya</taxon>
        <taxon>Ascomycota</taxon>
        <taxon>Pezizomycotina</taxon>
        <taxon>Dothideomycetes</taxon>
        <taxon>Pleosporomycetidae</taxon>
        <taxon>Pleosporales</taxon>
        <taxon>Pleosporineae</taxon>
        <taxon>Pleosporaceae</taxon>
        <taxon>Exserohilum</taxon>
    </lineage>
</organism>
<dbReference type="PANTHER" id="PTHR33353">
    <property type="entry name" value="PUTATIVE (AFU_ORTHOLOGUE AFUA_1G12560)-RELATED"/>
    <property type="match status" value="1"/>
</dbReference>
<feature type="signal peptide" evidence="16">
    <location>
        <begin position="1"/>
        <end position="19"/>
    </location>
</feature>
<evidence type="ECO:0000256" key="12">
    <source>
        <dbReference type="ARBA" id="ARBA00023326"/>
    </source>
</evidence>
<dbReference type="EMBL" id="KB908877">
    <property type="protein sequence ID" value="EOA80928.1"/>
    <property type="molecule type" value="Genomic_DNA"/>
</dbReference>
<dbReference type="Proteomes" id="UP000016935">
    <property type="component" value="Unassembled WGS sequence"/>
</dbReference>
<gene>
    <name evidence="18" type="ORF">SETTUDRAFT_35820</name>
</gene>
<dbReference type="SMART" id="SM00236">
    <property type="entry name" value="fCBD"/>
    <property type="match status" value="1"/>
</dbReference>
<dbReference type="PROSITE" id="PS00562">
    <property type="entry name" value="CBM1_1"/>
    <property type="match status" value="1"/>
</dbReference>
<dbReference type="GO" id="GO:0004497">
    <property type="term" value="F:monooxygenase activity"/>
    <property type="evidence" value="ECO:0007669"/>
    <property type="project" value="UniProtKB-KW"/>
</dbReference>
<dbReference type="OrthoDB" id="3238762at2759"/>
<sequence length="328" mass="32817">MKNTLILAGVSAFATQVAAHATFQDFWATCARLPLSNSPVTDVTSNDIRCNANHGPAAAKCSVPAGATVTVEMHQQNGDRSCATEAIGGAHYGPVLVYMSKVDDASTADGSAPFFKIFEDTWAKNPSGSSGSDDYWGTKDLNKNCGKMDVKIPKDLAAGDYLLRAEAIALHAASSVGGAQFYMTCFQITVTGDGSVSPAGAKFPGAYKATDPGIEINIYTSLSSYTAPGPAVIAGGTEAVAGSAGSAVTATGGPAASTAAPTQASTMKTSVVASSAAPAPSTGGGSGGCSVAKFGQCGGKGFTGCTTCASGSTCKASGDFYSQCFHSL</sequence>